<protein>
    <submittedName>
        <fullName evidence="4">Transposase</fullName>
    </submittedName>
</protein>
<dbReference type="GO" id="GO:0005634">
    <property type="term" value="C:nucleus"/>
    <property type="evidence" value="ECO:0007669"/>
    <property type="project" value="UniProtKB-SubCell"/>
</dbReference>
<comment type="subcellular location">
    <subcellularLocation>
        <location evidence="1">Nucleus</location>
    </subcellularLocation>
</comment>
<dbReference type="Gene3D" id="1.10.10.10">
    <property type="entry name" value="Winged helix-like DNA-binding domain superfamily/Winged helix DNA-binding domain"/>
    <property type="match status" value="1"/>
</dbReference>
<evidence type="ECO:0000256" key="1">
    <source>
        <dbReference type="ARBA" id="ARBA00004123"/>
    </source>
</evidence>
<gene>
    <name evidence="4" type="ORF">ANCDUO_06086</name>
</gene>
<evidence type="ECO:0000313" key="4">
    <source>
        <dbReference type="EMBL" id="KIH63612.1"/>
    </source>
</evidence>
<dbReference type="GO" id="GO:0006313">
    <property type="term" value="P:DNA transposition"/>
    <property type="evidence" value="ECO:0007669"/>
    <property type="project" value="InterPro"/>
</dbReference>
<dbReference type="PANTHER" id="PTHR23022">
    <property type="entry name" value="TRANSPOSABLE ELEMENT-RELATED"/>
    <property type="match status" value="1"/>
</dbReference>
<dbReference type="SUPFAM" id="SSF46689">
    <property type="entry name" value="Homeodomain-like"/>
    <property type="match status" value="1"/>
</dbReference>
<dbReference type="InterPro" id="IPR009057">
    <property type="entry name" value="Homeodomain-like_sf"/>
</dbReference>
<accession>A0A0C2DLX3</accession>
<feature type="domain" description="Transposase Tc1-like" evidence="2">
    <location>
        <begin position="58"/>
        <end position="130"/>
    </location>
</feature>
<evidence type="ECO:0000259" key="3">
    <source>
        <dbReference type="Pfam" id="PF13358"/>
    </source>
</evidence>
<dbReference type="Gene3D" id="3.30.420.10">
    <property type="entry name" value="Ribonuclease H-like superfamily/Ribonuclease H"/>
    <property type="match status" value="1"/>
</dbReference>
<organism evidence="4 5">
    <name type="scientific">Ancylostoma duodenale</name>
    <dbReference type="NCBI Taxonomy" id="51022"/>
    <lineage>
        <taxon>Eukaryota</taxon>
        <taxon>Metazoa</taxon>
        <taxon>Ecdysozoa</taxon>
        <taxon>Nematoda</taxon>
        <taxon>Chromadorea</taxon>
        <taxon>Rhabditida</taxon>
        <taxon>Rhabditina</taxon>
        <taxon>Rhabditomorpha</taxon>
        <taxon>Strongyloidea</taxon>
        <taxon>Ancylostomatidae</taxon>
        <taxon>Ancylostomatinae</taxon>
        <taxon>Ancylostoma</taxon>
    </lineage>
</organism>
<dbReference type="Pfam" id="PF13358">
    <property type="entry name" value="DDE_3"/>
    <property type="match status" value="1"/>
</dbReference>
<sequence>MEAIVRGQRNGITTRHLAEQFNVGQFTIVGVLKRYHQYGRVLTLKSSGRRKCTTRLLDRNILRLCRENPRLSATDIAKEISVGLAKVPSIRTIRRRLKAGGLYARRPARKPFISLKNRRARLDWARAHLHWTKAEWQRVIWSDESKFLLFGTDGIAYIRRPTDSRYDPKYQIPTRKHGGGNVLVWGCISSVGMGPLHRIQGIMTGKVYEDILENVMLPWARQHHGRAFVFQQDNDPEHSSQMMKEWFRRKRVDVMEWPSQSPDLNIIEHVWRELGKRVSHQLASNSDQKFALLKKAWEEIDKSVIDNLLDSMPRRCQAAIDARGFATKY</sequence>
<dbReference type="InterPro" id="IPR036397">
    <property type="entry name" value="RNaseH_sf"/>
</dbReference>
<dbReference type="Proteomes" id="UP000054047">
    <property type="component" value="Unassembled WGS sequence"/>
</dbReference>
<dbReference type="GO" id="GO:0003677">
    <property type="term" value="F:DNA binding"/>
    <property type="evidence" value="ECO:0007669"/>
    <property type="project" value="InterPro"/>
</dbReference>
<dbReference type="InterPro" id="IPR052338">
    <property type="entry name" value="Transposase_5"/>
</dbReference>
<evidence type="ECO:0000313" key="5">
    <source>
        <dbReference type="Proteomes" id="UP000054047"/>
    </source>
</evidence>
<reference evidence="4 5" key="1">
    <citation type="submission" date="2013-12" db="EMBL/GenBank/DDBJ databases">
        <title>Draft genome of the parsitic nematode Ancylostoma duodenale.</title>
        <authorList>
            <person name="Mitreva M."/>
        </authorList>
    </citation>
    <scope>NUCLEOTIDE SEQUENCE [LARGE SCALE GENOMIC DNA]</scope>
    <source>
        <strain evidence="4 5">Zhejiang</strain>
    </source>
</reference>
<dbReference type="AlphaFoldDB" id="A0A0C2DLX3"/>
<dbReference type="EMBL" id="KN728553">
    <property type="protein sequence ID" value="KIH63612.1"/>
    <property type="molecule type" value="Genomic_DNA"/>
</dbReference>
<proteinExistence type="predicted"/>
<evidence type="ECO:0000259" key="2">
    <source>
        <dbReference type="Pfam" id="PF01498"/>
    </source>
</evidence>
<dbReference type="InterPro" id="IPR038717">
    <property type="entry name" value="Tc1-like_DDE_dom"/>
</dbReference>
<name>A0A0C2DLX3_9BILA</name>
<dbReference type="InterPro" id="IPR036388">
    <property type="entry name" value="WH-like_DNA-bd_sf"/>
</dbReference>
<dbReference type="OrthoDB" id="5803896at2759"/>
<keyword evidence="5" id="KW-1185">Reference proteome</keyword>
<dbReference type="PANTHER" id="PTHR23022:SF134">
    <property type="entry name" value="TRANSPOSABLE ELEMENT TC1 TRANSPOSASE"/>
    <property type="match status" value="1"/>
</dbReference>
<feature type="domain" description="Tc1-like transposase DDE" evidence="3">
    <location>
        <begin position="138"/>
        <end position="285"/>
    </location>
</feature>
<dbReference type="Pfam" id="PF01498">
    <property type="entry name" value="HTH_Tnp_Tc3_2"/>
    <property type="match status" value="1"/>
</dbReference>
<dbReference type="GO" id="GO:0015074">
    <property type="term" value="P:DNA integration"/>
    <property type="evidence" value="ECO:0007669"/>
    <property type="project" value="InterPro"/>
</dbReference>
<dbReference type="InterPro" id="IPR002492">
    <property type="entry name" value="Transposase_Tc1-like"/>
</dbReference>